<comment type="caution">
    <text evidence="2">The sequence shown here is derived from an EMBL/GenBank/DDBJ whole genome shotgun (WGS) entry which is preliminary data.</text>
</comment>
<protein>
    <submittedName>
        <fullName evidence="2">Uncharacterized protein</fullName>
    </submittedName>
</protein>
<reference evidence="2 3" key="1">
    <citation type="submission" date="2017-10" db="EMBL/GenBank/DDBJ databases">
        <authorList>
            <consortium name="Urmite Genomes"/>
        </authorList>
    </citation>
    <scope>NUCLEOTIDE SEQUENCE [LARGE SCALE GENOMIC DNA]</scope>
    <source>
        <strain evidence="2 3">FB-527</strain>
    </source>
</reference>
<sequence>MPPLGSDFAKDYRAEPAPGDHLDGTGLFKLAGEAKLVMGTDGDDAGTEELSKPVDWRVQATSDPAVSSAGGTGSGVMSAGRSSSLPLWKIAPARTRATSSGAFTLRQRTCADTEKFSRPVDRGFSGDLRPGVFVAV</sequence>
<keyword evidence="3" id="KW-1185">Reference proteome</keyword>
<proteinExistence type="predicted"/>
<dbReference type="Proteomes" id="UP000554965">
    <property type="component" value="Unassembled WGS sequence"/>
</dbReference>
<evidence type="ECO:0000313" key="2">
    <source>
        <dbReference type="EMBL" id="SOJ53578.1"/>
    </source>
</evidence>
<gene>
    <name evidence="2" type="ORF">MSIMFB_01078</name>
</gene>
<dbReference type="EMBL" id="OCTY01000002">
    <property type="protein sequence ID" value="SOJ53578.1"/>
    <property type="molecule type" value="Genomic_DNA"/>
</dbReference>
<accession>A0A7Z7N8G2</accession>
<evidence type="ECO:0000256" key="1">
    <source>
        <dbReference type="SAM" id="MobiDB-lite"/>
    </source>
</evidence>
<evidence type="ECO:0000313" key="3">
    <source>
        <dbReference type="Proteomes" id="UP000554965"/>
    </source>
</evidence>
<organism evidence="2 3">
    <name type="scientific">Mycobacterium simulans</name>
    <dbReference type="NCBI Taxonomy" id="627089"/>
    <lineage>
        <taxon>Bacteria</taxon>
        <taxon>Bacillati</taxon>
        <taxon>Actinomycetota</taxon>
        <taxon>Actinomycetes</taxon>
        <taxon>Mycobacteriales</taxon>
        <taxon>Mycobacteriaceae</taxon>
        <taxon>Mycobacterium</taxon>
    </lineage>
</organism>
<dbReference type="AlphaFoldDB" id="A0A7Z7N8G2"/>
<feature type="region of interest" description="Disordered" evidence="1">
    <location>
        <begin position="1"/>
        <end position="25"/>
    </location>
</feature>
<feature type="compositionally biased region" description="Basic and acidic residues" evidence="1">
    <location>
        <begin position="8"/>
        <end position="23"/>
    </location>
</feature>
<name>A0A7Z7N8G2_9MYCO</name>